<organism evidence="1 2">
    <name type="scientific">Quercus suber</name>
    <name type="common">Cork oak</name>
    <dbReference type="NCBI Taxonomy" id="58331"/>
    <lineage>
        <taxon>Eukaryota</taxon>
        <taxon>Viridiplantae</taxon>
        <taxon>Streptophyta</taxon>
        <taxon>Embryophyta</taxon>
        <taxon>Tracheophyta</taxon>
        <taxon>Spermatophyta</taxon>
        <taxon>Magnoliopsida</taxon>
        <taxon>eudicotyledons</taxon>
        <taxon>Gunneridae</taxon>
        <taxon>Pentapetalae</taxon>
        <taxon>rosids</taxon>
        <taxon>fabids</taxon>
        <taxon>Fagales</taxon>
        <taxon>Fagaceae</taxon>
        <taxon>Quercus</taxon>
    </lineage>
</organism>
<dbReference type="AlphaFoldDB" id="A0AAW0LCP0"/>
<evidence type="ECO:0000313" key="1">
    <source>
        <dbReference type="EMBL" id="KAK7848561.1"/>
    </source>
</evidence>
<proteinExistence type="predicted"/>
<reference evidence="1 2" key="1">
    <citation type="journal article" date="2018" name="Sci. Data">
        <title>The draft genome sequence of cork oak.</title>
        <authorList>
            <person name="Ramos A.M."/>
            <person name="Usie A."/>
            <person name="Barbosa P."/>
            <person name="Barros P.M."/>
            <person name="Capote T."/>
            <person name="Chaves I."/>
            <person name="Simoes F."/>
            <person name="Abreu I."/>
            <person name="Carrasquinho I."/>
            <person name="Faro C."/>
            <person name="Guimaraes J.B."/>
            <person name="Mendonca D."/>
            <person name="Nobrega F."/>
            <person name="Rodrigues L."/>
            <person name="Saibo N.J.M."/>
            <person name="Varela M.C."/>
            <person name="Egas C."/>
            <person name="Matos J."/>
            <person name="Miguel C.M."/>
            <person name="Oliveira M.M."/>
            <person name="Ricardo C.P."/>
            <person name="Goncalves S."/>
        </authorList>
    </citation>
    <scope>NUCLEOTIDE SEQUENCE [LARGE SCALE GENOMIC DNA]</scope>
    <source>
        <strain evidence="2">cv. HL8</strain>
    </source>
</reference>
<keyword evidence="2" id="KW-1185">Reference proteome</keyword>
<evidence type="ECO:0000313" key="2">
    <source>
        <dbReference type="Proteomes" id="UP000237347"/>
    </source>
</evidence>
<sequence>MSDLLMLLLSLEDQMRGHTKDHYESYGCQGSHTTPPEEHLQDYQIATMSNHHPPSTLPLDTFVYCKNHYQYRYC</sequence>
<protein>
    <submittedName>
        <fullName evidence="1">Uncharacterized protein</fullName>
    </submittedName>
</protein>
<dbReference type="EMBL" id="PKMF04000126">
    <property type="protein sequence ID" value="KAK7848561.1"/>
    <property type="molecule type" value="Genomic_DNA"/>
</dbReference>
<gene>
    <name evidence="1" type="ORF">CFP56_004926</name>
</gene>
<accession>A0AAW0LCP0</accession>
<dbReference type="Proteomes" id="UP000237347">
    <property type="component" value="Unassembled WGS sequence"/>
</dbReference>
<comment type="caution">
    <text evidence="1">The sequence shown here is derived from an EMBL/GenBank/DDBJ whole genome shotgun (WGS) entry which is preliminary data.</text>
</comment>
<name>A0AAW0LCP0_QUESU</name>